<keyword evidence="3" id="KW-1185">Reference proteome</keyword>
<feature type="compositionally biased region" description="Polar residues" evidence="1">
    <location>
        <begin position="630"/>
        <end position="642"/>
    </location>
</feature>
<feature type="compositionally biased region" description="Polar residues" evidence="1">
    <location>
        <begin position="370"/>
        <end position="383"/>
    </location>
</feature>
<name>A0AAW1TBE5_9CHLO</name>
<feature type="region of interest" description="Disordered" evidence="1">
    <location>
        <begin position="235"/>
        <end position="263"/>
    </location>
</feature>
<comment type="caution">
    <text evidence="2">The sequence shown here is derived from an EMBL/GenBank/DDBJ whole genome shotgun (WGS) entry which is preliminary data.</text>
</comment>
<sequence length="1129" mass="120372">MERPEFRCRRRLRSGEQRLQAFAETCSERQEALLVEQQGQLASLQGHLEQQISQAASAAPPSPLLYQLHKLQKALVRRKRFAQALEVLRAVDALERQEADEHRHAARQANARALQELEDRQALEQAVLQKQLGEEAACIQADFLAYERHCSWLQTSQEGLRSPTRPRLHYGALPAWLKSRQPSPDGRQDATYAGSPRQTAWHHAREQLWDAASNDPSAFAMDAFLALPEVANSWSPVRRRDPGRQAGSPSAVNGHGRKEGGGLRVSAGPLGLQLVEAMLGAASKSSRQPGGMLRLSAKAGQNLRVSLRDPANEVCNDDQLDARDLEVLSFFQEASELWSNQHAWSPGSPTPGSPLQATPPTQEAPADGLHQSSGAFFGSQQGRSRGVISEPHAKPVEDVAPPLAAIKAVQVVPGVAPASKGMKERAAVENGVAQDSAWTIAARVVSNQALTEAPSALSNQPAAQKRPMISSEIGHAGAMGHAAREDVLQMLADRLQDDPAAVLELLEQTTAALLERQADSGSPLPHQNRTSTKRANAAPQESPAGSGDDQQRKGSRRPATSDGVGASWKGWPSPESLKPPSRPKTSRGRPQTASDIPSLSLSGQTDTEASHHGARPSSSANEALAVISPESRSGEGTPSRSLSFRAGALSQDISRDADRDSSLSTALREATLDGKVWSKRATSSQGSITLVERADVSAPALGVLRTGSSTWPERGSPLMDNSRESSCIYSKSQSSKERVATPSSGLGEGSPMGRGQRSLDALRPSVFQGTPAAADQSVAQPSASDPPKQPKAAPLKRVLSITGFRGIRRWVSYPGSSAPSNGSSKKSRAASGDAHPAPRKMASFLPSLANALLPDAWLQARDTPAASQSGSDPQLVERRPSLQQMQQSFTRRGSRYQADDAQATEAAAMQDISIDDHISIEGLRTRLGTEDDWQSLVVERQPRQAMQSHLGLPAASLAGSPLEQAAAAWRTDTRSNRLSSSLAGDEHGSEPAQPSHATEDPADAATKHHVTFAPAEDLAPSAADVTSMEDAAASSGRHDGTEVAPAAAAAAAVSPTKEQALLSQCLQGSYYEARDSLKTGASVDAVDADGNTAVALAYLRLQRYDDLRFVDSLQAKEDQGRPKKTKETK</sequence>
<feature type="region of interest" description="Disordered" evidence="1">
    <location>
        <begin position="811"/>
        <end position="842"/>
    </location>
</feature>
<dbReference type="EMBL" id="JALJOV010000172">
    <property type="protein sequence ID" value="KAK9866295.1"/>
    <property type="molecule type" value="Genomic_DNA"/>
</dbReference>
<feature type="region of interest" description="Disordered" evidence="1">
    <location>
        <begin position="677"/>
        <end position="797"/>
    </location>
</feature>
<dbReference type="Proteomes" id="UP001485043">
    <property type="component" value="Unassembled WGS sequence"/>
</dbReference>
<feature type="compositionally biased region" description="Low complexity" evidence="1">
    <location>
        <begin position="812"/>
        <end position="824"/>
    </location>
</feature>
<feature type="region of interest" description="Disordered" evidence="1">
    <location>
        <begin position="177"/>
        <end position="199"/>
    </location>
</feature>
<organism evidence="2 3">
    <name type="scientific">Apatococcus fuscideae</name>
    <dbReference type="NCBI Taxonomy" id="2026836"/>
    <lineage>
        <taxon>Eukaryota</taxon>
        <taxon>Viridiplantae</taxon>
        <taxon>Chlorophyta</taxon>
        <taxon>core chlorophytes</taxon>
        <taxon>Trebouxiophyceae</taxon>
        <taxon>Chlorellales</taxon>
        <taxon>Chlorellaceae</taxon>
        <taxon>Apatococcus</taxon>
    </lineage>
</organism>
<gene>
    <name evidence="2" type="ORF">WJX84_002947</name>
</gene>
<accession>A0AAW1TBE5</accession>
<reference evidence="2 3" key="1">
    <citation type="journal article" date="2024" name="Nat. Commun.">
        <title>Phylogenomics reveals the evolutionary origins of lichenization in chlorophyte algae.</title>
        <authorList>
            <person name="Puginier C."/>
            <person name="Libourel C."/>
            <person name="Otte J."/>
            <person name="Skaloud P."/>
            <person name="Haon M."/>
            <person name="Grisel S."/>
            <person name="Petersen M."/>
            <person name="Berrin J.G."/>
            <person name="Delaux P.M."/>
            <person name="Dal Grande F."/>
            <person name="Keller J."/>
        </authorList>
    </citation>
    <scope>NUCLEOTIDE SEQUENCE [LARGE SCALE GENOMIC DNA]</scope>
    <source>
        <strain evidence="2 3">SAG 2523</strain>
    </source>
</reference>
<proteinExistence type="predicted"/>
<feature type="region of interest" description="Disordered" evidence="1">
    <location>
        <begin position="516"/>
        <end position="664"/>
    </location>
</feature>
<feature type="region of interest" description="Disordered" evidence="1">
    <location>
        <begin position="341"/>
        <end position="386"/>
    </location>
</feature>
<evidence type="ECO:0000256" key="1">
    <source>
        <dbReference type="SAM" id="MobiDB-lite"/>
    </source>
</evidence>
<feature type="compositionally biased region" description="Polar residues" evidence="1">
    <location>
        <begin position="525"/>
        <end position="534"/>
    </location>
</feature>
<evidence type="ECO:0000313" key="3">
    <source>
        <dbReference type="Proteomes" id="UP001485043"/>
    </source>
</evidence>
<feature type="region of interest" description="Disordered" evidence="1">
    <location>
        <begin position="963"/>
        <end position="1004"/>
    </location>
</feature>
<feature type="compositionally biased region" description="Polar residues" evidence="1">
    <location>
        <begin position="588"/>
        <end position="607"/>
    </location>
</feature>
<feature type="region of interest" description="Disordered" evidence="1">
    <location>
        <begin position="861"/>
        <end position="901"/>
    </location>
</feature>
<feature type="compositionally biased region" description="Polar residues" evidence="1">
    <location>
        <begin position="881"/>
        <end position="891"/>
    </location>
</feature>
<protein>
    <submittedName>
        <fullName evidence="2">Uncharacterized protein</fullName>
    </submittedName>
</protein>
<feature type="region of interest" description="Disordered" evidence="1">
    <location>
        <begin position="1019"/>
        <end position="1040"/>
    </location>
</feature>
<dbReference type="AlphaFoldDB" id="A0AAW1TBE5"/>
<evidence type="ECO:0000313" key="2">
    <source>
        <dbReference type="EMBL" id="KAK9866295.1"/>
    </source>
</evidence>